<evidence type="ECO:0000313" key="2">
    <source>
        <dbReference type="EMBL" id="EZP84337.1"/>
    </source>
</evidence>
<name>A0A031K6Z2_9SPHN</name>
<dbReference type="Gene3D" id="3.40.50.300">
    <property type="entry name" value="P-loop containing nucleotide triphosphate hydrolases"/>
    <property type="match status" value="1"/>
</dbReference>
<accession>A0A031K6Z2</accession>
<dbReference type="PATRIC" id="fig|158500.4.peg.90"/>
<gene>
    <name evidence="2" type="ORF">BV97_00088</name>
</gene>
<evidence type="ECO:0000259" key="1">
    <source>
        <dbReference type="Pfam" id="PF13521"/>
    </source>
</evidence>
<dbReference type="AlphaFoldDB" id="A0A031K6Z2"/>
<dbReference type="Proteomes" id="UP000024329">
    <property type="component" value="Unassembled WGS sequence"/>
</dbReference>
<sequence length="210" mass="22617">MPNAAARISRTGSGAIKSTTVKPASGLEVQRMSARFHIITGGPGSGKTSLVGLLAMQGLCCMPEGGRAIIQEQVANGGTALPWADRAAFASMMLDWELHAYKAAALCEGPVIFDRGLPDIVGYLQLNGLDVPLTVMHAVEVLPYAEQVFIAPHWPAIYRQDAERMQSEMEAKVTFEAMVDTYTSLGYQLIHLPLASVSERAAFVRSRINA</sequence>
<dbReference type="InterPro" id="IPR027417">
    <property type="entry name" value="P-loop_NTPase"/>
</dbReference>
<protein>
    <recommendedName>
        <fullName evidence="1">NadR/Ttd14 AAA domain-containing protein</fullName>
    </recommendedName>
</protein>
<dbReference type="Pfam" id="PF13521">
    <property type="entry name" value="AAA_28"/>
    <property type="match status" value="1"/>
</dbReference>
<proteinExistence type="predicted"/>
<dbReference type="SUPFAM" id="SSF52540">
    <property type="entry name" value="P-loop containing nucleoside triphosphate hydrolases"/>
    <property type="match status" value="1"/>
</dbReference>
<reference evidence="2 3" key="1">
    <citation type="submission" date="2014-03" db="EMBL/GenBank/DDBJ databases">
        <title>Whole genome sequence of Novosphingobium resinovorum KF1.</title>
        <authorList>
            <person name="Gan H.M."/>
            <person name="Gan H.Y."/>
            <person name="Chew T.H."/>
            <person name="Savka M.A."/>
        </authorList>
    </citation>
    <scope>NUCLEOTIDE SEQUENCE [LARGE SCALE GENOMIC DNA]</scope>
    <source>
        <strain evidence="2 3">KF1</strain>
    </source>
</reference>
<dbReference type="InterPro" id="IPR038727">
    <property type="entry name" value="NadR/Ttd14_AAA_dom"/>
</dbReference>
<comment type="caution">
    <text evidence="2">The sequence shown here is derived from an EMBL/GenBank/DDBJ whole genome shotgun (WGS) entry which is preliminary data.</text>
</comment>
<feature type="domain" description="NadR/Ttd14 AAA" evidence="1">
    <location>
        <begin position="38"/>
        <end position="200"/>
    </location>
</feature>
<dbReference type="EMBL" id="JFYZ01000001">
    <property type="protein sequence ID" value="EZP84337.1"/>
    <property type="molecule type" value="Genomic_DNA"/>
</dbReference>
<dbReference type="eggNOG" id="COG3911">
    <property type="taxonomic scope" value="Bacteria"/>
</dbReference>
<evidence type="ECO:0000313" key="3">
    <source>
        <dbReference type="Proteomes" id="UP000024329"/>
    </source>
</evidence>
<organism evidence="2 3">
    <name type="scientific">Novosphingobium resinovorum</name>
    <dbReference type="NCBI Taxonomy" id="158500"/>
    <lineage>
        <taxon>Bacteria</taxon>
        <taxon>Pseudomonadati</taxon>
        <taxon>Pseudomonadota</taxon>
        <taxon>Alphaproteobacteria</taxon>
        <taxon>Sphingomonadales</taxon>
        <taxon>Sphingomonadaceae</taxon>
        <taxon>Novosphingobium</taxon>
    </lineage>
</organism>